<gene>
    <name evidence="2" type="ORF">R1flu_022116</name>
</gene>
<dbReference type="AlphaFoldDB" id="A0ABD1ZRH3"/>
<dbReference type="Proteomes" id="UP001605036">
    <property type="component" value="Unassembled WGS sequence"/>
</dbReference>
<keyword evidence="3" id="KW-1185">Reference proteome</keyword>
<evidence type="ECO:0000256" key="1">
    <source>
        <dbReference type="SAM" id="MobiDB-lite"/>
    </source>
</evidence>
<feature type="region of interest" description="Disordered" evidence="1">
    <location>
        <begin position="1"/>
        <end position="99"/>
    </location>
</feature>
<sequence length="99" mass="11003">MRLHTNEGGASKRTSGQNDKMMRTSSSHGDRWAKLKWGERGVARSKPQVHGLPTWRDGPLNKLPRKLKLTKSRQGEANARHRTKMSTAAPMVGSETPSV</sequence>
<evidence type="ECO:0000313" key="2">
    <source>
        <dbReference type="EMBL" id="KAL2653988.1"/>
    </source>
</evidence>
<name>A0ABD1ZRH3_9MARC</name>
<accession>A0ABD1ZRH3</accession>
<protein>
    <submittedName>
        <fullName evidence="2">Uncharacterized protein</fullName>
    </submittedName>
</protein>
<reference evidence="2 3" key="1">
    <citation type="submission" date="2024-09" db="EMBL/GenBank/DDBJ databases">
        <title>Chromosome-scale assembly of Riccia fluitans.</title>
        <authorList>
            <person name="Paukszto L."/>
            <person name="Sawicki J."/>
            <person name="Karawczyk K."/>
            <person name="Piernik-Szablinska J."/>
            <person name="Szczecinska M."/>
            <person name="Mazdziarz M."/>
        </authorList>
    </citation>
    <scope>NUCLEOTIDE SEQUENCE [LARGE SCALE GENOMIC DNA]</scope>
    <source>
        <strain evidence="2">Rf_01</strain>
        <tissue evidence="2">Aerial parts of the thallus</tissue>
    </source>
</reference>
<evidence type="ECO:0000313" key="3">
    <source>
        <dbReference type="Proteomes" id="UP001605036"/>
    </source>
</evidence>
<dbReference type="EMBL" id="JBHFFA010000001">
    <property type="protein sequence ID" value="KAL2653988.1"/>
    <property type="molecule type" value="Genomic_DNA"/>
</dbReference>
<comment type="caution">
    <text evidence="2">The sequence shown here is derived from an EMBL/GenBank/DDBJ whole genome shotgun (WGS) entry which is preliminary data.</text>
</comment>
<organism evidence="2 3">
    <name type="scientific">Riccia fluitans</name>
    <dbReference type="NCBI Taxonomy" id="41844"/>
    <lineage>
        <taxon>Eukaryota</taxon>
        <taxon>Viridiplantae</taxon>
        <taxon>Streptophyta</taxon>
        <taxon>Embryophyta</taxon>
        <taxon>Marchantiophyta</taxon>
        <taxon>Marchantiopsida</taxon>
        <taxon>Marchantiidae</taxon>
        <taxon>Marchantiales</taxon>
        <taxon>Ricciaceae</taxon>
        <taxon>Riccia</taxon>
    </lineage>
</organism>
<feature type="compositionally biased region" description="Polar residues" evidence="1">
    <location>
        <begin position="12"/>
        <end position="27"/>
    </location>
</feature>
<feature type="compositionally biased region" description="Basic and acidic residues" evidence="1">
    <location>
        <begin position="28"/>
        <end position="42"/>
    </location>
</feature>
<proteinExistence type="predicted"/>